<protein>
    <submittedName>
        <fullName evidence="2">Uncharacterized protein</fullName>
    </submittedName>
</protein>
<dbReference type="AlphaFoldDB" id="A0A0L8HTP4"/>
<name>A0A0L8HTP4_OCTBM</name>
<feature type="region of interest" description="Disordered" evidence="1">
    <location>
        <begin position="1"/>
        <end position="22"/>
    </location>
</feature>
<evidence type="ECO:0000313" key="2">
    <source>
        <dbReference type="EMBL" id="KOF92613.1"/>
    </source>
</evidence>
<reference evidence="2" key="1">
    <citation type="submission" date="2015-07" db="EMBL/GenBank/DDBJ databases">
        <title>MeaNS - Measles Nucleotide Surveillance Program.</title>
        <authorList>
            <person name="Tran T."/>
            <person name="Druce J."/>
        </authorList>
    </citation>
    <scope>NUCLEOTIDE SEQUENCE</scope>
    <source>
        <strain evidence="2">UCB-OBI-ISO-001</strain>
        <tissue evidence="2">Gonad</tissue>
    </source>
</reference>
<evidence type="ECO:0000256" key="1">
    <source>
        <dbReference type="SAM" id="MobiDB-lite"/>
    </source>
</evidence>
<sequence length="339" mass="39075">MFQPDPFHTRKFDNPGPTGDIQYLQGLMETSDRCLDQGMDYTNPENQGSKEEIEDDLSYKLYIRDNFLERSESGECSFGKHEFQEILLSDTSQEDKKVIEAILESGASTKNAEDTAEGVDIQKFMLPEGSVEDIPQQYKLDVGGSNCNKEVNRSDESKTSEQRRKVPPNEYQPGKDWKLDQCLLDGNVKTVELNDPNLMTMMQDDDDDDDNVQRTGNVLETTNLPAKESQGFTEFYRPITRNRWSMLKDYAESDSRVIYHSADLMNFSNNMEVKQFLNDIDKSDAESWKTKLSTVQQQVMLKSKEQQKMCRFYLKIKTKAAWSKSKLQFIIITFLSDVL</sequence>
<proteinExistence type="predicted"/>
<feature type="compositionally biased region" description="Basic and acidic residues" evidence="1">
    <location>
        <begin position="150"/>
        <end position="164"/>
    </location>
</feature>
<gene>
    <name evidence="2" type="ORF">OCBIM_22006124mg</name>
</gene>
<feature type="region of interest" description="Disordered" evidence="1">
    <location>
        <begin position="141"/>
        <end position="176"/>
    </location>
</feature>
<organism evidence="2">
    <name type="scientific">Octopus bimaculoides</name>
    <name type="common">California two-spotted octopus</name>
    <dbReference type="NCBI Taxonomy" id="37653"/>
    <lineage>
        <taxon>Eukaryota</taxon>
        <taxon>Metazoa</taxon>
        <taxon>Spiralia</taxon>
        <taxon>Lophotrochozoa</taxon>
        <taxon>Mollusca</taxon>
        <taxon>Cephalopoda</taxon>
        <taxon>Coleoidea</taxon>
        <taxon>Octopodiformes</taxon>
        <taxon>Octopoda</taxon>
        <taxon>Incirrata</taxon>
        <taxon>Octopodidae</taxon>
        <taxon>Octopus</taxon>
    </lineage>
</organism>
<dbReference type="OrthoDB" id="10254377at2759"/>
<accession>A0A0L8HTP4</accession>
<dbReference type="EMBL" id="KQ417300">
    <property type="protein sequence ID" value="KOF92613.1"/>
    <property type="molecule type" value="Genomic_DNA"/>
</dbReference>